<dbReference type="EnsemblPlants" id="AET6Gv20187500.6">
    <property type="protein sequence ID" value="AET6Gv20187500.6"/>
    <property type="gene ID" value="AET6Gv20187500"/>
</dbReference>
<reference evidence="2" key="5">
    <citation type="journal article" date="2021" name="G3 (Bethesda)">
        <title>Aegilops tauschii genome assembly Aet v5.0 features greater sequence contiguity and improved annotation.</title>
        <authorList>
            <person name="Wang L."/>
            <person name="Zhu T."/>
            <person name="Rodriguez J.C."/>
            <person name="Deal K.R."/>
            <person name="Dubcovsky J."/>
            <person name="McGuire P.E."/>
            <person name="Lux T."/>
            <person name="Spannagl M."/>
            <person name="Mayer K.F.X."/>
            <person name="Baldrich P."/>
            <person name="Meyers B.C."/>
            <person name="Huo N."/>
            <person name="Gu Y.Q."/>
            <person name="Zhou H."/>
            <person name="Devos K.M."/>
            <person name="Bennetzen J.L."/>
            <person name="Unver T."/>
            <person name="Budak H."/>
            <person name="Gulick P.J."/>
            <person name="Galiba G."/>
            <person name="Kalapos B."/>
            <person name="Nelson D.R."/>
            <person name="Li P."/>
            <person name="You F.M."/>
            <person name="Luo M.C."/>
            <person name="Dvorak J."/>
        </authorList>
    </citation>
    <scope>NUCLEOTIDE SEQUENCE [LARGE SCALE GENOMIC DNA]</scope>
    <source>
        <strain evidence="2">cv. AL8/78</strain>
    </source>
</reference>
<keyword evidence="1" id="KW-0472">Membrane</keyword>
<keyword evidence="1" id="KW-0812">Transmembrane</keyword>
<reference evidence="3" key="1">
    <citation type="journal article" date="2014" name="Science">
        <title>Ancient hybridizations among the ancestral genomes of bread wheat.</title>
        <authorList>
            <consortium name="International Wheat Genome Sequencing Consortium,"/>
            <person name="Marcussen T."/>
            <person name="Sandve S.R."/>
            <person name="Heier L."/>
            <person name="Spannagl M."/>
            <person name="Pfeifer M."/>
            <person name="Jakobsen K.S."/>
            <person name="Wulff B.B."/>
            <person name="Steuernagel B."/>
            <person name="Mayer K.F."/>
            <person name="Olsen O.A."/>
        </authorList>
    </citation>
    <scope>NUCLEOTIDE SEQUENCE [LARGE SCALE GENOMIC DNA]</scope>
    <source>
        <strain evidence="3">cv. AL8/78</strain>
    </source>
</reference>
<proteinExistence type="predicted"/>
<protein>
    <submittedName>
        <fullName evidence="2">Uncharacterized protein</fullName>
    </submittedName>
</protein>
<name>A0A453N205_AEGTS</name>
<dbReference type="AlphaFoldDB" id="A0A453N205"/>
<organism evidence="2 3">
    <name type="scientific">Aegilops tauschii subsp. strangulata</name>
    <name type="common">Goatgrass</name>
    <dbReference type="NCBI Taxonomy" id="200361"/>
    <lineage>
        <taxon>Eukaryota</taxon>
        <taxon>Viridiplantae</taxon>
        <taxon>Streptophyta</taxon>
        <taxon>Embryophyta</taxon>
        <taxon>Tracheophyta</taxon>
        <taxon>Spermatophyta</taxon>
        <taxon>Magnoliopsida</taxon>
        <taxon>Liliopsida</taxon>
        <taxon>Poales</taxon>
        <taxon>Poaceae</taxon>
        <taxon>BOP clade</taxon>
        <taxon>Pooideae</taxon>
        <taxon>Triticodae</taxon>
        <taxon>Triticeae</taxon>
        <taxon>Triticinae</taxon>
        <taxon>Aegilops</taxon>
    </lineage>
</organism>
<dbReference type="Gramene" id="AET6Gv20187500.6">
    <property type="protein sequence ID" value="AET6Gv20187500.6"/>
    <property type="gene ID" value="AET6Gv20187500"/>
</dbReference>
<evidence type="ECO:0000313" key="3">
    <source>
        <dbReference type="Proteomes" id="UP000015105"/>
    </source>
</evidence>
<feature type="transmembrane region" description="Helical" evidence="1">
    <location>
        <begin position="12"/>
        <end position="29"/>
    </location>
</feature>
<evidence type="ECO:0000313" key="2">
    <source>
        <dbReference type="EnsemblPlants" id="AET6Gv20187500.6"/>
    </source>
</evidence>
<keyword evidence="1" id="KW-1133">Transmembrane helix</keyword>
<keyword evidence="3" id="KW-1185">Reference proteome</keyword>
<evidence type="ECO:0000256" key="1">
    <source>
        <dbReference type="SAM" id="Phobius"/>
    </source>
</evidence>
<accession>A0A453N205</accession>
<sequence>MPAVGVVIKLEATKLGVMLLAIHIMTTWSHRVRGQLR</sequence>
<reference evidence="2" key="3">
    <citation type="journal article" date="2017" name="Nature">
        <title>Genome sequence of the progenitor of the wheat D genome Aegilops tauschii.</title>
        <authorList>
            <person name="Luo M.C."/>
            <person name="Gu Y.Q."/>
            <person name="Puiu D."/>
            <person name="Wang H."/>
            <person name="Twardziok S.O."/>
            <person name="Deal K.R."/>
            <person name="Huo N."/>
            <person name="Zhu T."/>
            <person name="Wang L."/>
            <person name="Wang Y."/>
            <person name="McGuire P.E."/>
            <person name="Liu S."/>
            <person name="Long H."/>
            <person name="Ramasamy R.K."/>
            <person name="Rodriguez J.C."/>
            <person name="Van S.L."/>
            <person name="Yuan L."/>
            <person name="Wang Z."/>
            <person name="Xia Z."/>
            <person name="Xiao L."/>
            <person name="Anderson O.D."/>
            <person name="Ouyang S."/>
            <person name="Liang Y."/>
            <person name="Zimin A.V."/>
            <person name="Pertea G."/>
            <person name="Qi P."/>
            <person name="Bennetzen J.L."/>
            <person name="Dai X."/>
            <person name="Dawson M.W."/>
            <person name="Muller H.G."/>
            <person name="Kugler K."/>
            <person name="Rivarola-Duarte L."/>
            <person name="Spannagl M."/>
            <person name="Mayer K.F.X."/>
            <person name="Lu F.H."/>
            <person name="Bevan M.W."/>
            <person name="Leroy P."/>
            <person name="Li P."/>
            <person name="You F.M."/>
            <person name="Sun Q."/>
            <person name="Liu Z."/>
            <person name="Lyons E."/>
            <person name="Wicker T."/>
            <person name="Salzberg S.L."/>
            <person name="Devos K.M."/>
            <person name="Dvorak J."/>
        </authorList>
    </citation>
    <scope>NUCLEOTIDE SEQUENCE [LARGE SCALE GENOMIC DNA]</scope>
    <source>
        <strain evidence="2">cv. AL8/78</strain>
    </source>
</reference>
<dbReference type="Proteomes" id="UP000015105">
    <property type="component" value="Chromosome 6D"/>
</dbReference>
<reference evidence="3" key="2">
    <citation type="journal article" date="2017" name="Nat. Plants">
        <title>The Aegilops tauschii genome reveals multiple impacts of transposons.</title>
        <authorList>
            <person name="Zhao G."/>
            <person name="Zou C."/>
            <person name="Li K."/>
            <person name="Wang K."/>
            <person name="Li T."/>
            <person name="Gao L."/>
            <person name="Zhang X."/>
            <person name="Wang H."/>
            <person name="Yang Z."/>
            <person name="Liu X."/>
            <person name="Jiang W."/>
            <person name="Mao L."/>
            <person name="Kong X."/>
            <person name="Jiao Y."/>
            <person name="Jia J."/>
        </authorList>
    </citation>
    <scope>NUCLEOTIDE SEQUENCE [LARGE SCALE GENOMIC DNA]</scope>
    <source>
        <strain evidence="3">cv. AL8/78</strain>
    </source>
</reference>
<reference evidence="2" key="4">
    <citation type="submission" date="2019-03" db="UniProtKB">
        <authorList>
            <consortium name="EnsemblPlants"/>
        </authorList>
    </citation>
    <scope>IDENTIFICATION</scope>
</reference>